<organism evidence="3 4">
    <name type="scientific">Psilocybe cyanescens</name>
    <dbReference type="NCBI Taxonomy" id="93625"/>
    <lineage>
        <taxon>Eukaryota</taxon>
        <taxon>Fungi</taxon>
        <taxon>Dikarya</taxon>
        <taxon>Basidiomycota</taxon>
        <taxon>Agaricomycotina</taxon>
        <taxon>Agaricomycetes</taxon>
        <taxon>Agaricomycetidae</taxon>
        <taxon>Agaricales</taxon>
        <taxon>Agaricineae</taxon>
        <taxon>Strophariaceae</taxon>
        <taxon>Psilocybe</taxon>
    </lineage>
</organism>
<dbReference type="PANTHER" id="PTHR37544">
    <property type="entry name" value="SPRAY-RELATED"/>
    <property type="match status" value="1"/>
</dbReference>
<reference evidence="3 4" key="1">
    <citation type="journal article" date="2018" name="Evol. Lett.">
        <title>Horizontal gene cluster transfer increased hallucinogenic mushroom diversity.</title>
        <authorList>
            <person name="Reynolds H.T."/>
            <person name="Vijayakumar V."/>
            <person name="Gluck-Thaler E."/>
            <person name="Korotkin H.B."/>
            <person name="Matheny P.B."/>
            <person name="Slot J.C."/>
        </authorList>
    </citation>
    <scope>NUCLEOTIDE SEQUENCE [LARGE SCALE GENOMIC DNA]</scope>
    <source>
        <strain evidence="3 4">2631</strain>
    </source>
</reference>
<accession>A0A409VNE5</accession>
<proteinExistence type="predicted"/>
<feature type="region of interest" description="Disordered" evidence="1">
    <location>
        <begin position="1"/>
        <end position="43"/>
    </location>
</feature>
<dbReference type="OrthoDB" id="3248909at2759"/>
<feature type="transmembrane region" description="Helical" evidence="2">
    <location>
        <begin position="74"/>
        <end position="100"/>
    </location>
</feature>
<feature type="compositionally biased region" description="Polar residues" evidence="1">
    <location>
        <begin position="1"/>
        <end position="17"/>
    </location>
</feature>
<dbReference type="Proteomes" id="UP000283269">
    <property type="component" value="Unassembled WGS sequence"/>
</dbReference>
<evidence type="ECO:0000256" key="1">
    <source>
        <dbReference type="SAM" id="MobiDB-lite"/>
    </source>
</evidence>
<dbReference type="Pfam" id="PF11915">
    <property type="entry name" value="DUF3433"/>
    <property type="match status" value="1"/>
</dbReference>
<feature type="transmembrane region" description="Helical" evidence="2">
    <location>
        <begin position="120"/>
        <end position="141"/>
    </location>
</feature>
<evidence type="ECO:0000313" key="4">
    <source>
        <dbReference type="Proteomes" id="UP000283269"/>
    </source>
</evidence>
<dbReference type="PANTHER" id="PTHR37544:SF3">
    <property type="entry name" value="SPRAY"/>
    <property type="match status" value="1"/>
</dbReference>
<comment type="caution">
    <text evidence="3">The sequence shown here is derived from an EMBL/GenBank/DDBJ whole genome shotgun (WGS) entry which is preliminary data.</text>
</comment>
<evidence type="ECO:0000313" key="3">
    <source>
        <dbReference type="EMBL" id="PPQ67780.1"/>
    </source>
</evidence>
<dbReference type="InParanoid" id="A0A409VNE5"/>
<dbReference type="InterPro" id="IPR021840">
    <property type="entry name" value="DUF3433"/>
</dbReference>
<evidence type="ECO:0000256" key="2">
    <source>
        <dbReference type="SAM" id="Phobius"/>
    </source>
</evidence>
<dbReference type="EMBL" id="NHYD01003969">
    <property type="protein sequence ID" value="PPQ67780.1"/>
    <property type="molecule type" value="Genomic_DNA"/>
</dbReference>
<dbReference type="STRING" id="93625.A0A409VNE5"/>
<protein>
    <submittedName>
        <fullName evidence="3">Uncharacterized protein</fullName>
    </submittedName>
</protein>
<feature type="transmembrane region" description="Helical" evidence="2">
    <location>
        <begin position="521"/>
        <end position="542"/>
    </location>
</feature>
<gene>
    <name evidence="3" type="ORF">CVT25_009084</name>
</gene>
<keyword evidence="2" id="KW-0472">Membrane</keyword>
<dbReference type="AlphaFoldDB" id="A0A409VNE5"/>
<sequence>MLPSQLGPSTKRATMNPSEFKKMATSEESYYEGSSDERFSGTTLGSERFRESTNLIPSPGSTGKRPKRFEPIMLQLWFILLTPLVMLSLGIALEIAIYISRLNHGFKVPQSNVFLVFGNVTGQFLASFFPTLLIMPFAIAWRELDFLIRSYQPYVMLQKGNAKAEESLLLDYISLGPILAIPRALAYKHRIVLWSSITAVLTYIYQPLTGSIFQIQYAQQTDSTTVTGIQSVGLAPDISDLNAFMAAAGYVDASVLFGLPDPPFVQGGWATAEVLFPANPFLNGSLSVSTAGIQTTANCSNSVGAPTLSGLDNALTVSSTSVDGCNVNVTFDSTVATSQYGVHNAPCPGNASNLDIQFQPVVFWFFHNSNNQRQVKSVFCTPRIKAVEVTATASLNDGNLVNVTQTGDLKIDNNVTGFGLNQPPAPVFNGVIFDNSTNPFIQARVLATNSIVSGAIFKAAQQQPNGLESTFALDNRFLDLTSTLYTRHLSIVAKSVYYVNQNTTLPATLVSLVPRLVVDPLPAHALAIILILTGIIGMFLHVQNRRQRKTLLLSTPPGSIASIVALTSRSGFGELLYPYDDELTLEKKLDGIRFRLDRRTGAIVADDYETERAGMGRDDAMLSLLGKGPNDPISAASHSSSHLAYQAATGILPWERSWEPAAPAPAAGSSSRTDYVP</sequence>
<keyword evidence="2" id="KW-1133">Transmembrane helix</keyword>
<keyword evidence="2" id="KW-0812">Transmembrane</keyword>
<name>A0A409VNE5_PSICY</name>
<keyword evidence="4" id="KW-1185">Reference proteome</keyword>